<dbReference type="Pfam" id="PF13472">
    <property type="entry name" value="Lipase_GDSL_2"/>
    <property type="match status" value="1"/>
</dbReference>
<dbReference type="InterPro" id="IPR036514">
    <property type="entry name" value="SGNH_hydro_sf"/>
</dbReference>
<sequence length="211" mass="24190">MQENYPQANFKEVYAAIGGTGSDLGVFRLQEHVLQFKPDLLFVEFAVNDNSQDPDRIIRAMEGIVWQTWDNNPNTDICFVYTIQEIYLETETNGKLQESAQTMELVADKYGIPSINFGFEVAKKVKQGKLIFTNFDSEEINGIPVFCPDDVYPYVETGHRIYNSVLSKSFETIQENDKTKVQKHKLSKPMNPGYFSDTKMFDFPKVKLSRG</sequence>
<reference evidence="2 3" key="1">
    <citation type="submission" date="2019-11" db="EMBL/GenBank/DDBJ databases">
        <authorList>
            <person name="Zheng R.K."/>
            <person name="Sun C.M."/>
        </authorList>
    </citation>
    <scope>NUCLEOTIDE SEQUENCE [LARGE SCALE GENOMIC DNA]</scope>
    <source>
        <strain evidence="2 3">WC007</strain>
    </source>
</reference>
<dbReference type="Gene3D" id="3.40.50.1110">
    <property type="entry name" value="SGNH hydrolase"/>
    <property type="match status" value="1"/>
</dbReference>
<protein>
    <recommendedName>
        <fullName evidence="1">SGNH hydrolase-type esterase domain-containing protein</fullName>
    </recommendedName>
</protein>
<evidence type="ECO:0000313" key="3">
    <source>
        <dbReference type="Proteomes" id="UP000428260"/>
    </source>
</evidence>
<evidence type="ECO:0000259" key="1">
    <source>
        <dbReference type="Pfam" id="PF13472"/>
    </source>
</evidence>
<gene>
    <name evidence="2" type="ORF">GM418_27265</name>
</gene>
<organism evidence="2 3">
    <name type="scientific">Maribellus comscasis</name>
    <dbReference type="NCBI Taxonomy" id="2681766"/>
    <lineage>
        <taxon>Bacteria</taxon>
        <taxon>Pseudomonadati</taxon>
        <taxon>Bacteroidota</taxon>
        <taxon>Bacteroidia</taxon>
        <taxon>Marinilabiliales</taxon>
        <taxon>Prolixibacteraceae</taxon>
        <taxon>Maribellus</taxon>
    </lineage>
</organism>
<dbReference type="CDD" id="cd00229">
    <property type="entry name" value="SGNH_hydrolase"/>
    <property type="match status" value="1"/>
</dbReference>
<keyword evidence="3" id="KW-1185">Reference proteome</keyword>
<evidence type="ECO:0000313" key="2">
    <source>
        <dbReference type="EMBL" id="QGY47230.1"/>
    </source>
</evidence>
<dbReference type="KEGG" id="mcos:GM418_27265"/>
<dbReference type="AlphaFoldDB" id="A0A6I6K1A2"/>
<dbReference type="GO" id="GO:0016788">
    <property type="term" value="F:hydrolase activity, acting on ester bonds"/>
    <property type="evidence" value="ECO:0007669"/>
    <property type="project" value="UniProtKB-ARBA"/>
</dbReference>
<dbReference type="InterPro" id="IPR013830">
    <property type="entry name" value="SGNH_hydro"/>
</dbReference>
<dbReference type="RefSeq" id="WP_158870895.1">
    <property type="nucleotide sequence ID" value="NZ_CP046401.1"/>
</dbReference>
<dbReference type="SUPFAM" id="SSF52266">
    <property type="entry name" value="SGNH hydrolase"/>
    <property type="match status" value="1"/>
</dbReference>
<dbReference type="EMBL" id="CP046401">
    <property type="protein sequence ID" value="QGY47230.1"/>
    <property type="molecule type" value="Genomic_DNA"/>
</dbReference>
<accession>A0A6I6K1A2</accession>
<dbReference type="Proteomes" id="UP000428260">
    <property type="component" value="Chromosome"/>
</dbReference>
<name>A0A6I6K1A2_9BACT</name>
<feature type="domain" description="SGNH hydrolase-type esterase" evidence="1">
    <location>
        <begin position="11"/>
        <end position="119"/>
    </location>
</feature>
<proteinExistence type="predicted"/>